<evidence type="ECO:0000313" key="2">
    <source>
        <dbReference type="EMBL" id="KZL20072.1"/>
    </source>
</evidence>
<sequence>MKNKSFRAFGALAAAFLLFLSVFSFAVTAQAQSVGSGVSGLPVPRFVSLKSDRVNVRKGPSRNHDIGWTFVRSRLPVEVIQEYDDWRRIRDWEGKDGWVFKTLLTGYRSALVTPWLENTTETSPLRRKPGPNEDVVAYLEPLVLAGVVECTDGYCRVSGKDFEGWIDQSRLFGVYKNETINN</sequence>
<dbReference type="PATRIC" id="fig|989403.3.peg.1657"/>
<feature type="chain" id="PRO_5007870115" evidence="1">
    <location>
        <begin position="27"/>
        <end position="182"/>
    </location>
</feature>
<dbReference type="OrthoDB" id="9810773at2"/>
<dbReference type="EMBL" id="LMCB01000011">
    <property type="protein sequence ID" value="KZL20072.1"/>
    <property type="molecule type" value="Genomic_DNA"/>
</dbReference>
<dbReference type="Gene3D" id="2.30.30.40">
    <property type="entry name" value="SH3 Domains"/>
    <property type="match status" value="1"/>
</dbReference>
<dbReference type="Pfam" id="PF06347">
    <property type="entry name" value="SH3_4"/>
    <property type="match status" value="2"/>
</dbReference>
<dbReference type="Proteomes" id="UP000076577">
    <property type="component" value="Unassembled WGS sequence"/>
</dbReference>
<dbReference type="RefSeq" id="WP_068004623.1">
    <property type="nucleotide sequence ID" value="NZ_FOFM01000002.1"/>
</dbReference>
<comment type="caution">
    <text evidence="2">The sequence shown here is derived from an EMBL/GenBank/DDBJ whole genome shotgun (WGS) entry which is preliminary data.</text>
</comment>
<organism evidence="2 3">
    <name type="scientific">Pseudovibrio axinellae</name>
    <dbReference type="NCBI Taxonomy" id="989403"/>
    <lineage>
        <taxon>Bacteria</taxon>
        <taxon>Pseudomonadati</taxon>
        <taxon>Pseudomonadota</taxon>
        <taxon>Alphaproteobacteria</taxon>
        <taxon>Hyphomicrobiales</taxon>
        <taxon>Stappiaceae</taxon>
        <taxon>Pseudovibrio</taxon>
    </lineage>
</organism>
<evidence type="ECO:0000313" key="3">
    <source>
        <dbReference type="Proteomes" id="UP000076577"/>
    </source>
</evidence>
<keyword evidence="1" id="KW-0732">Signal</keyword>
<accession>A0A165ZMU7</accession>
<reference evidence="2 3" key="1">
    <citation type="journal article" date="2016" name="Front. Microbiol.">
        <title>Comparative Genomic Analysis Reveals a Diverse Repertoire of Genes Involved in Prokaryote-Eukaryote Interactions within the Pseudovibrio Genus.</title>
        <authorList>
            <person name="Romano S."/>
            <person name="Fernandez-Guerra A."/>
            <person name="Reen F.J."/>
            <person name="Glockner F.O."/>
            <person name="Crowley S.P."/>
            <person name="O'Sullivan O."/>
            <person name="Cotter P.D."/>
            <person name="Adams C."/>
            <person name="Dobson A.D."/>
            <person name="O'Gara F."/>
        </authorList>
    </citation>
    <scope>NUCLEOTIDE SEQUENCE [LARGE SCALE GENOMIC DNA]</scope>
    <source>
        <strain evidence="2 3">Ad2</strain>
    </source>
</reference>
<keyword evidence="3" id="KW-1185">Reference proteome</keyword>
<dbReference type="STRING" id="989403.SAMN05421798_102279"/>
<dbReference type="InterPro" id="IPR010466">
    <property type="entry name" value="DUF1058"/>
</dbReference>
<gene>
    <name evidence="2" type="ORF">PsAD2_01558</name>
</gene>
<protein>
    <submittedName>
        <fullName evidence="2">Bacterial SH3 domain protein</fullName>
    </submittedName>
</protein>
<proteinExistence type="predicted"/>
<name>A0A165ZMU7_9HYPH</name>
<dbReference type="AlphaFoldDB" id="A0A165ZMU7"/>
<evidence type="ECO:0000256" key="1">
    <source>
        <dbReference type="SAM" id="SignalP"/>
    </source>
</evidence>
<feature type="signal peptide" evidence="1">
    <location>
        <begin position="1"/>
        <end position="26"/>
    </location>
</feature>